<feature type="transmembrane region" description="Helical" evidence="6">
    <location>
        <begin position="699"/>
        <end position="718"/>
    </location>
</feature>
<feature type="transmembrane region" description="Helical" evidence="6">
    <location>
        <begin position="412"/>
        <end position="435"/>
    </location>
</feature>
<dbReference type="InterPro" id="IPR003838">
    <property type="entry name" value="ABC3_permease_C"/>
</dbReference>
<proteinExistence type="predicted"/>
<keyword evidence="10" id="KW-1185">Reference proteome</keyword>
<feature type="transmembrane region" description="Helical" evidence="6">
    <location>
        <begin position="730"/>
        <end position="751"/>
    </location>
</feature>
<evidence type="ECO:0000256" key="1">
    <source>
        <dbReference type="ARBA" id="ARBA00004651"/>
    </source>
</evidence>
<comment type="caution">
    <text evidence="9">The sequence shown here is derived from an EMBL/GenBank/DDBJ whole genome shotgun (WGS) entry which is preliminary data.</text>
</comment>
<keyword evidence="5 6" id="KW-0472">Membrane</keyword>
<keyword evidence="3 6" id="KW-0812">Transmembrane</keyword>
<dbReference type="AlphaFoldDB" id="A0A9X3F3Q5"/>
<evidence type="ECO:0000256" key="2">
    <source>
        <dbReference type="ARBA" id="ARBA00022475"/>
    </source>
</evidence>
<comment type="subcellular location">
    <subcellularLocation>
        <location evidence="1">Cell membrane</location>
        <topology evidence="1">Multi-pass membrane protein</topology>
    </subcellularLocation>
</comment>
<feature type="transmembrane region" description="Helical" evidence="6">
    <location>
        <begin position="318"/>
        <end position="349"/>
    </location>
</feature>
<keyword evidence="4 6" id="KW-1133">Transmembrane helix</keyword>
<evidence type="ECO:0000256" key="3">
    <source>
        <dbReference type="ARBA" id="ARBA00022692"/>
    </source>
</evidence>
<reference evidence="9" key="1">
    <citation type="submission" date="2022-11" db="EMBL/GenBank/DDBJ databases">
        <title>Marilongibacter aestuarii gen. nov., sp. nov., isolated from tidal flat sediment.</title>
        <authorList>
            <person name="Jiayan W."/>
        </authorList>
    </citation>
    <scope>NUCLEOTIDE SEQUENCE</scope>
    <source>
        <strain evidence="9">Z1-6</strain>
    </source>
</reference>
<name>A0A9X3F3Q5_9BACT</name>
<dbReference type="GO" id="GO:0022857">
    <property type="term" value="F:transmembrane transporter activity"/>
    <property type="evidence" value="ECO:0007669"/>
    <property type="project" value="TreeGrafter"/>
</dbReference>
<sequence length="770" mass="86907">MIKKSIKSFMINLYKNKLFTIVTLIGFSTALMFVLLISVYIKRELSVDQFHVKKERIFRLVNEGNSNYGSTIAQKIHNLIPEVESHTRAYYNNNNFSFSESKFKMNYLMADSTFFKMFSFKLLEGNPDNVLIQRNSAVLAESFARKIFGNDSPVGKILTQENEVQITITGVFEDFKDNTHFNPSDAIINYQSQADFWGYPGFLTSDGASNATLYFLAKENTNLPGKSTQVLEMLKKDFWLYQNERVKTVEFEPITETYFSSHRGEFRQNSKTLITVLSTIVIVILLLAIINYINLAVAQSGFRVKQIAIKKLLGSSRFGIITQHVFESVLLCFIALGLGGLLCIIVEPVFNNLLETKINLIENIGLAEILYLSIGIIIIGIVSGLFPALHMTNSNPVEIVKGSFKTKNKNSYSKVLVSFQFVATIVLIVGAWTIVRQINFISNYDIGYNKNNLIQIEGSMKGSKKQAFKDILKQIPGVANVSFVAGSPLDGGNNQSFNHEGSPVSFQEFLVDSSFFSLLDLKTMLTGVAKSDNVLWLNETAVKQLNLESLPTSFKRYEEKLPVYGVVNDFHFNNLHQTVGPAMLRILKEDESSWSILVKFSGVGVQNTMSRIKSEYEKFTGGLPFEYQFADLTIEQWYKKDANTAKIIGYFAILAILISVLGILALVTYYNQLRIKEIGIRKVNGAKISEIMTMLNKDFVKWVAIAFVIACPIAYYAMNKWLENFAYKATLSWWIFALAGLLALGIALLTVSWQSWRAATRNPVEALRYE</sequence>
<gene>
    <name evidence="9" type="ORF">OU798_02885</name>
</gene>
<evidence type="ECO:0000256" key="6">
    <source>
        <dbReference type="SAM" id="Phobius"/>
    </source>
</evidence>
<evidence type="ECO:0000313" key="10">
    <source>
        <dbReference type="Proteomes" id="UP001145087"/>
    </source>
</evidence>
<dbReference type="Pfam" id="PF12704">
    <property type="entry name" value="MacB_PCD"/>
    <property type="match status" value="1"/>
</dbReference>
<dbReference type="GO" id="GO:0005886">
    <property type="term" value="C:plasma membrane"/>
    <property type="evidence" value="ECO:0007669"/>
    <property type="project" value="UniProtKB-SubCell"/>
</dbReference>
<keyword evidence="2" id="KW-1003">Cell membrane</keyword>
<evidence type="ECO:0000256" key="5">
    <source>
        <dbReference type="ARBA" id="ARBA00023136"/>
    </source>
</evidence>
<evidence type="ECO:0000313" key="9">
    <source>
        <dbReference type="EMBL" id="MCY1719267.1"/>
    </source>
</evidence>
<evidence type="ECO:0000259" key="8">
    <source>
        <dbReference type="Pfam" id="PF12704"/>
    </source>
</evidence>
<feature type="transmembrane region" description="Helical" evidence="6">
    <location>
        <begin position="21"/>
        <end position="41"/>
    </location>
</feature>
<dbReference type="RefSeq" id="WP_343331602.1">
    <property type="nucleotide sequence ID" value="NZ_JAPOHD010000005.1"/>
</dbReference>
<accession>A0A9X3F3Q5</accession>
<feature type="domain" description="MacB-like periplasmic core" evidence="8">
    <location>
        <begin position="20"/>
        <end position="220"/>
    </location>
</feature>
<dbReference type="InterPro" id="IPR050250">
    <property type="entry name" value="Macrolide_Exporter_MacB"/>
</dbReference>
<dbReference type="Proteomes" id="UP001145087">
    <property type="component" value="Unassembled WGS sequence"/>
</dbReference>
<feature type="domain" description="ABC3 transporter permease C-terminal" evidence="7">
    <location>
        <begin position="279"/>
        <end position="396"/>
    </location>
</feature>
<feature type="transmembrane region" description="Helical" evidence="6">
    <location>
        <begin position="273"/>
        <end position="297"/>
    </location>
</feature>
<dbReference type="PANTHER" id="PTHR30572">
    <property type="entry name" value="MEMBRANE COMPONENT OF TRANSPORTER-RELATED"/>
    <property type="match status" value="1"/>
</dbReference>
<protein>
    <submittedName>
        <fullName evidence="9">ABC transporter permease</fullName>
    </submittedName>
</protein>
<dbReference type="PANTHER" id="PTHR30572:SF18">
    <property type="entry name" value="ABC-TYPE MACROLIDE FAMILY EXPORT SYSTEM PERMEASE COMPONENT 2"/>
    <property type="match status" value="1"/>
</dbReference>
<feature type="transmembrane region" description="Helical" evidence="6">
    <location>
        <begin position="369"/>
        <end position="391"/>
    </location>
</feature>
<feature type="domain" description="ABC3 transporter permease C-terminal" evidence="7">
    <location>
        <begin position="651"/>
        <end position="763"/>
    </location>
</feature>
<dbReference type="EMBL" id="JAPOHD010000005">
    <property type="protein sequence ID" value="MCY1719267.1"/>
    <property type="molecule type" value="Genomic_DNA"/>
</dbReference>
<dbReference type="InterPro" id="IPR025857">
    <property type="entry name" value="MacB_PCD"/>
</dbReference>
<organism evidence="9 10">
    <name type="scientific">Draconibacterium aestuarii</name>
    <dbReference type="NCBI Taxonomy" id="2998507"/>
    <lineage>
        <taxon>Bacteria</taxon>
        <taxon>Pseudomonadati</taxon>
        <taxon>Bacteroidota</taxon>
        <taxon>Bacteroidia</taxon>
        <taxon>Marinilabiliales</taxon>
        <taxon>Prolixibacteraceae</taxon>
        <taxon>Draconibacterium</taxon>
    </lineage>
</organism>
<evidence type="ECO:0000256" key="4">
    <source>
        <dbReference type="ARBA" id="ARBA00022989"/>
    </source>
</evidence>
<dbReference type="Pfam" id="PF02687">
    <property type="entry name" value="FtsX"/>
    <property type="match status" value="2"/>
</dbReference>
<feature type="transmembrane region" description="Helical" evidence="6">
    <location>
        <begin position="647"/>
        <end position="671"/>
    </location>
</feature>
<evidence type="ECO:0000259" key="7">
    <source>
        <dbReference type="Pfam" id="PF02687"/>
    </source>
</evidence>